<evidence type="ECO:0000313" key="2">
    <source>
        <dbReference type="Proteomes" id="UP000020561"/>
    </source>
</evidence>
<comment type="caution">
    <text evidence="1">The sequence shown here is derived from an EMBL/GenBank/DDBJ whole genome shotgun (WGS) entry which is preliminary data.</text>
</comment>
<dbReference type="AlphaFoldDB" id="X7ZEN6"/>
<gene>
    <name evidence="1" type="ORF">I545_3924</name>
</gene>
<name>X7ZEN6_MYCKA</name>
<proteinExistence type="predicted"/>
<accession>X7ZEN6</accession>
<dbReference type="Proteomes" id="UP000020561">
    <property type="component" value="Unassembled WGS sequence"/>
</dbReference>
<protein>
    <submittedName>
        <fullName evidence="1">Uncharacterized protein</fullName>
    </submittedName>
</protein>
<organism evidence="1 2">
    <name type="scientific">Mycobacterium kansasii 662</name>
    <dbReference type="NCBI Taxonomy" id="1299326"/>
    <lineage>
        <taxon>Bacteria</taxon>
        <taxon>Bacillati</taxon>
        <taxon>Actinomycetota</taxon>
        <taxon>Actinomycetes</taxon>
        <taxon>Mycobacteriales</taxon>
        <taxon>Mycobacteriaceae</taxon>
        <taxon>Mycobacterium</taxon>
    </lineage>
</organism>
<reference evidence="1 2" key="1">
    <citation type="submission" date="2013-12" db="EMBL/GenBank/DDBJ databases">
        <authorList>
            <person name="Brown-Elliot B."/>
            <person name="Wallace R."/>
            <person name="Lenaerts A."/>
            <person name="Ordway D."/>
            <person name="DeGroote M.A."/>
            <person name="Parker T."/>
            <person name="Sizemore C."/>
            <person name="Tallon L.J."/>
            <person name="Sadzewicz L.K."/>
            <person name="Sengamalay N."/>
            <person name="Fraser C.M."/>
            <person name="Hine E."/>
            <person name="Shefchek K.A."/>
            <person name="Das S.P."/>
            <person name="Tettelin H."/>
        </authorList>
    </citation>
    <scope>NUCLEOTIDE SEQUENCE [LARGE SCALE GENOMIC DNA]</scope>
    <source>
        <strain evidence="1 2">662</strain>
    </source>
</reference>
<dbReference type="EMBL" id="JAOA01000005">
    <property type="protein sequence ID" value="EUA17055.1"/>
    <property type="molecule type" value="Genomic_DNA"/>
</dbReference>
<sequence length="38" mass="3630">MVSMTVNFCANNVDCSGHVACPSSAGVGGGASAIAMGR</sequence>
<evidence type="ECO:0000313" key="1">
    <source>
        <dbReference type="EMBL" id="EUA17055.1"/>
    </source>
</evidence>